<dbReference type="PATRIC" id="fig|1347342.6.peg.2881"/>
<feature type="transmembrane region" description="Helical" evidence="1">
    <location>
        <begin position="132"/>
        <end position="153"/>
    </location>
</feature>
<proteinExistence type="predicted"/>
<dbReference type="Proteomes" id="UP000016160">
    <property type="component" value="Chromosome"/>
</dbReference>
<keyword evidence="1" id="KW-0812">Transmembrane</keyword>
<keyword evidence="1" id="KW-0472">Membrane</keyword>
<accession>T2KRD9</accession>
<protein>
    <recommendedName>
        <fullName evidence="4">Lipoprotein</fullName>
    </recommendedName>
</protein>
<dbReference type="STRING" id="1347342.BN863_28620"/>
<dbReference type="RefSeq" id="WP_148304622.1">
    <property type="nucleotide sequence ID" value="NZ_HG315671.1"/>
</dbReference>
<keyword evidence="1" id="KW-1133">Transmembrane helix</keyword>
<organism evidence="2 3">
    <name type="scientific">Formosa agariphila (strain DSM 15362 / KCTC 12365 / LMG 23005 / KMM 3901 / M-2Alg 35-1)</name>
    <dbReference type="NCBI Taxonomy" id="1347342"/>
    <lineage>
        <taxon>Bacteria</taxon>
        <taxon>Pseudomonadati</taxon>
        <taxon>Bacteroidota</taxon>
        <taxon>Flavobacteriia</taxon>
        <taxon>Flavobacteriales</taxon>
        <taxon>Flavobacteriaceae</taxon>
        <taxon>Formosa</taxon>
    </lineage>
</organism>
<gene>
    <name evidence="2" type="ORF">BN863_28620</name>
</gene>
<reference evidence="2 3" key="1">
    <citation type="journal article" date="2013" name="Appl. Environ. Microbiol.">
        <title>The genome of the alga-associated marine flavobacterium Formosa agariphila KMM 3901T reveals a broad potential for degradation of algal polysaccharides.</title>
        <authorList>
            <person name="Mann A.J."/>
            <person name="Hahnke R.L."/>
            <person name="Huang S."/>
            <person name="Werner J."/>
            <person name="Xing P."/>
            <person name="Barbeyron T."/>
            <person name="Huettel B."/>
            <person name="Stueber K."/>
            <person name="Reinhardt R."/>
            <person name="Harder J."/>
            <person name="Gloeckner F.O."/>
            <person name="Amann R.I."/>
            <person name="Teeling H."/>
        </authorList>
    </citation>
    <scope>NUCLEOTIDE SEQUENCE [LARGE SCALE GENOMIC DNA]</scope>
    <source>
        <strain evidence="3">DSM 15362 / KCTC 12365 / LMG 23005 / KMM 3901</strain>
    </source>
</reference>
<dbReference type="EMBL" id="HG315671">
    <property type="protein sequence ID" value="CDF80574.1"/>
    <property type="molecule type" value="Genomic_DNA"/>
</dbReference>
<evidence type="ECO:0008006" key="4">
    <source>
        <dbReference type="Google" id="ProtNLM"/>
    </source>
</evidence>
<evidence type="ECO:0000313" key="2">
    <source>
        <dbReference type="EMBL" id="CDF80574.1"/>
    </source>
</evidence>
<dbReference type="PROSITE" id="PS51257">
    <property type="entry name" value="PROKAR_LIPOPROTEIN"/>
    <property type="match status" value="1"/>
</dbReference>
<sequence>MKFCISLFLLLTLACGCGGTKRPTEDIVKTIRYDSIKKITVTPKVDTIRLPSEYLLVTVPLKDLSETPIQNQTPNGRLKSTIRKVGDQLEVNCFVDEYIKIIQTQETIIETLIRQLETLDTTQTITETESPWYMKALASLGVVLLLIIIFSLGKTFIKS</sequence>
<evidence type="ECO:0000256" key="1">
    <source>
        <dbReference type="SAM" id="Phobius"/>
    </source>
</evidence>
<evidence type="ECO:0000313" key="3">
    <source>
        <dbReference type="Proteomes" id="UP000016160"/>
    </source>
</evidence>
<dbReference type="HOGENOM" id="CLU_1658251_0_0_10"/>
<dbReference type="AlphaFoldDB" id="T2KRD9"/>
<keyword evidence="3" id="KW-1185">Reference proteome</keyword>
<name>T2KRD9_FORAG</name>